<proteinExistence type="predicted"/>
<sequence length="156" mass="18423">MSQIYERSQEVFAWLGEEADGSAHAMKYIASHDWTAVVDSLVAEMRNLTLEPEVKIEKRDLDSVKKLGKRTWWTRTWIMQEATAKPPTHVWIMCGNEKISLDTILSFRLACYTVYRSSNEVHPQVRQLNTITRFLHPLWLFGRLRKSQNYFVFWNT</sequence>
<dbReference type="HOGENOM" id="CLU_1687658_0_0_1"/>
<organism evidence="2 3">
    <name type="scientific">Rhinocladiella mackenziei CBS 650.93</name>
    <dbReference type="NCBI Taxonomy" id="1442369"/>
    <lineage>
        <taxon>Eukaryota</taxon>
        <taxon>Fungi</taxon>
        <taxon>Dikarya</taxon>
        <taxon>Ascomycota</taxon>
        <taxon>Pezizomycotina</taxon>
        <taxon>Eurotiomycetes</taxon>
        <taxon>Chaetothyriomycetidae</taxon>
        <taxon>Chaetothyriales</taxon>
        <taxon>Herpotrichiellaceae</taxon>
        <taxon>Rhinocladiella</taxon>
    </lineage>
</organism>
<evidence type="ECO:0000313" key="2">
    <source>
        <dbReference type="EMBL" id="KIX01386.1"/>
    </source>
</evidence>
<dbReference type="OrthoDB" id="4161734at2759"/>
<keyword evidence="3" id="KW-1185">Reference proteome</keyword>
<dbReference type="EMBL" id="KN847481">
    <property type="protein sequence ID" value="KIX01386.1"/>
    <property type="molecule type" value="Genomic_DNA"/>
</dbReference>
<dbReference type="GeneID" id="25297182"/>
<dbReference type="InterPro" id="IPR010730">
    <property type="entry name" value="HET"/>
</dbReference>
<evidence type="ECO:0000259" key="1">
    <source>
        <dbReference type="Pfam" id="PF06985"/>
    </source>
</evidence>
<dbReference type="Pfam" id="PF06985">
    <property type="entry name" value="HET"/>
    <property type="match status" value="1"/>
</dbReference>
<gene>
    <name evidence="2" type="ORF">Z518_09111</name>
</gene>
<feature type="domain" description="Heterokaryon incompatibility" evidence="1">
    <location>
        <begin position="1"/>
        <end position="81"/>
    </location>
</feature>
<dbReference type="InterPro" id="IPR052895">
    <property type="entry name" value="HetReg/Transcr_Mod"/>
</dbReference>
<accession>A0A0D2IDR4</accession>
<protein>
    <recommendedName>
        <fullName evidence="1">Heterokaryon incompatibility domain-containing protein</fullName>
    </recommendedName>
</protein>
<reference evidence="2 3" key="1">
    <citation type="submission" date="2015-01" db="EMBL/GenBank/DDBJ databases">
        <title>The Genome Sequence of Rhinocladiella mackenzie CBS 650.93.</title>
        <authorList>
            <consortium name="The Broad Institute Genomics Platform"/>
            <person name="Cuomo C."/>
            <person name="de Hoog S."/>
            <person name="Gorbushina A."/>
            <person name="Stielow B."/>
            <person name="Teixiera M."/>
            <person name="Abouelleil A."/>
            <person name="Chapman S.B."/>
            <person name="Priest M."/>
            <person name="Young S.K."/>
            <person name="Wortman J."/>
            <person name="Nusbaum C."/>
            <person name="Birren B."/>
        </authorList>
    </citation>
    <scope>NUCLEOTIDE SEQUENCE [LARGE SCALE GENOMIC DNA]</scope>
    <source>
        <strain evidence="2 3">CBS 650.93</strain>
    </source>
</reference>
<dbReference type="PANTHER" id="PTHR24148:SF64">
    <property type="entry name" value="HETEROKARYON INCOMPATIBILITY DOMAIN-CONTAINING PROTEIN"/>
    <property type="match status" value="1"/>
</dbReference>
<dbReference type="Proteomes" id="UP000053617">
    <property type="component" value="Unassembled WGS sequence"/>
</dbReference>
<name>A0A0D2IDR4_9EURO</name>
<dbReference type="RefSeq" id="XP_013268522.1">
    <property type="nucleotide sequence ID" value="XM_013413068.1"/>
</dbReference>
<dbReference type="PANTHER" id="PTHR24148">
    <property type="entry name" value="ANKYRIN REPEAT DOMAIN-CONTAINING PROTEIN 39 HOMOLOG-RELATED"/>
    <property type="match status" value="1"/>
</dbReference>
<dbReference type="AlphaFoldDB" id="A0A0D2IDR4"/>
<dbReference type="VEuPathDB" id="FungiDB:Z518_09111"/>
<evidence type="ECO:0000313" key="3">
    <source>
        <dbReference type="Proteomes" id="UP000053617"/>
    </source>
</evidence>